<dbReference type="Proteomes" id="UP000799439">
    <property type="component" value="Unassembled WGS sequence"/>
</dbReference>
<keyword evidence="3" id="KW-1185">Reference proteome</keyword>
<reference evidence="2" key="1">
    <citation type="journal article" date="2020" name="Stud. Mycol.">
        <title>101 Dothideomycetes genomes: a test case for predicting lifestyles and emergence of pathogens.</title>
        <authorList>
            <person name="Haridas S."/>
            <person name="Albert R."/>
            <person name="Binder M."/>
            <person name="Bloem J."/>
            <person name="Labutti K."/>
            <person name="Salamov A."/>
            <person name="Andreopoulos B."/>
            <person name="Baker S."/>
            <person name="Barry K."/>
            <person name="Bills G."/>
            <person name="Bluhm B."/>
            <person name="Cannon C."/>
            <person name="Castanera R."/>
            <person name="Culley D."/>
            <person name="Daum C."/>
            <person name="Ezra D."/>
            <person name="Gonzalez J."/>
            <person name="Henrissat B."/>
            <person name="Kuo A."/>
            <person name="Liang C."/>
            <person name="Lipzen A."/>
            <person name="Lutzoni F."/>
            <person name="Magnuson J."/>
            <person name="Mondo S."/>
            <person name="Nolan M."/>
            <person name="Ohm R."/>
            <person name="Pangilinan J."/>
            <person name="Park H.-J."/>
            <person name="Ramirez L."/>
            <person name="Alfaro M."/>
            <person name="Sun H."/>
            <person name="Tritt A."/>
            <person name="Yoshinaga Y."/>
            <person name="Zwiers L.-H."/>
            <person name="Turgeon B."/>
            <person name="Goodwin S."/>
            <person name="Spatafora J."/>
            <person name="Crous P."/>
            <person name="Grigoriev I."/>
        </authorList>
    </citation>
    <scope>NUCLEOTIDE SEQUENCE</scope>
    <source>
        <strain evidence="2">CBS 260.36</strain>
    </source>
</reference>
<evidence type="ECO:0008006" key="4">
    <source>
        <dbReference type="Google" id="ProtNLM"/>
    </source>
</evidence>
<accession>A0A9P4IWG1</accession>
<keyword evidence="1" id="KW-0732">Signal</keyword>
<comment type="caution">
    <text evidence="2">The sequence shown here is derived from an EMBL/GenBank/DDBJ whole genome shotgun (WGS) entry which is preliminary data.</text>
</comment>
<name>A0A9P4IWG1_9PEZI</name>
<gene>
    <name evidence="2" type="ORF">K461DRAFT_280932</name>
</gene>
<dbReference type="Pfam" id="PF11327">
    <property type="entry name" value="Egh16-like"/>
    <property type="match status" value="1"/>
</dbReference>
<organism evidence="2 3">
    <name type="scientific">Myriangium duriaei CBS 260.36</name>
    <dbReference type="NCBI Taxonomy" id="1168546"/>
    <lineage>
        <taxon>Eukaryota</taxon>
        <taxon>Fungi</taxon>
        <taxon>Dikarya</taxon>
        <taxon>Ascomycota</taxon>
        <taxon>Pezizomycotina</taxon>
        <taxon>Dothideomycetes</taxon>
        <taxon>Dothideomycetidae</taxon>
        <taxon>Myriangiales</taxon>
        <taxon>Myriangiaceae</taxon>
        <taxon>Myriangium</taxon>
    </lineage>
</organism>
<dbReference type="EMBL" id="ML996089">
    <property type="protein sequence ID" value="KAF2150901.1"/>
    <property type="molecule type" value="Genomic_DNA"/>
</dbReference>
<feature type="signal peptide" evidence="1">
    <location>
        <begin position="1"/>
        <end position="18"/>
    </location>
</feature>
<dbReference type="InterPro" id="IPR021476">
    <property type="entry name" value="Egh16-like"/>
</dbReference>
<protein>
    <recommendedName>
        <fullName evidence="4">Cell surface protein</fullName>
    </recommendedName>
</protein>
<dbReference type="OrthoDB" id="3241054at2759"/>
<proteinExistence type="predicted"/>
<sequence>MMYQVLLAALAASPLVAAHGKIAVVQGDAGGNGTALGIQGGVVPGPGRNSVTEVDTTVFGSTNIATNGLGKTTGNGRNTVSMVANAMAQSGNTLPQVSANGGSVSGTFHVVTTDGAGPVKAMVDSTGTGAFANGAVAEVATQVPGRGGNISPSGKVPGQANRRWLLSRSLMKRAANVNKDYPVKVNIPAGTTCTGTMGGQQNVCLLKIANSNPAGPFGGVIAFQIAGNNAAAPAASGTGAAPAAAATGAAAGTDATGATTGATGATGANAATGKAAKGAAKGAAAKGQAAKGQAAQAAADDE</sequence>
<evidence type="ECO:0000313" key="2">
    <source>
        <dbReference type="EMBL" id="KAF2150901.1"/>
    </source>
</evidence>
<dbReference type="PANTHER" id="PTHR34618:SF4">
    <property type="entry name" value="CAS1"/>
    <property type="match status" value="1"/>
</dbReference>
<evidence type="ECO:0000313" key="3">
    <source>
        <dbReference type="Proteomes" id="UP000799439"/>
    </source>
</evidence>
<dbReference type="AlphaFoldDB" id="A0A9P4IWG1"/>
<evidence type="ECO:0000256" key="1">
    <source>
        <dbReference type="SAM" id="SignalP"/>
    </source>
</evidence>
<dbReference type="PANTHER" id="PTHR34618">
    <property type="entry name" value="SURFACE PROTEIN MAS1, PUTATIVE-RELATED"/>
    <property type="match status" value="1"/>
</dbReference>
<feature type="chain" id="PRO_5040172732" description="Cell surface protein" evidence="1">
    <location>
        <begin position="19"/>
        <end position="302"/>
    </location>
</feature>